<accession>C9LFJ0</accession>
<evidence type="ECO:0008006" key="4">
    <source>
        <dbReference type="Google" id="ProtNLM"/>
    </source>
</evidence>
<evidence type="ECO:0000313" key="3">
    <source>
        <dbReference type="Proteomes" id="UP000003460"/>
    </source>
</evidence>
<feature type="signal peptide" evidence="1">
    <location>
        <begin position="1"/>
        <end position="19"/>
    </location>
</feature>
<dbReference type="AlphaFoldDB" id="C9LFJ0"/>
<sequence length="309" mass="35032">MRSYLSFILSTIFISTSYAQTNVIDGHEYVDMGLPSGTLWATCNIGATSSTDFGDYFAWGETEPKEEYTDENYKFFEGYKEIPGVAYYMLCTNIGENICGTEYDAARVKWGGRWRLPTFEEVGELVRLCWNKWEEVDGIWGRRFHYGANENTLFLPAAGYAATYQGTTYRNQNWKGYCWTGTLHRAEGDPDDHISKAKDIDYDSGSVGRRSSMRTIGLPIRPVINPQETGIDDIEYKQTIRMAYRNGSIELSSIANCDHIDILNVCGLKILSSPVTTKCIETPHFSKGIYVCTLTKQGKLIYTKKIIIK</sequence>
<keyword evidence="3" id="KW-1185">Reference proteome</keyword>
<dbReference type="HOGENOM" id="CLU_899733_0_0_10"/>
<dbReference type="Proteomes" id="UP000003460">
    <property type="component" value="Unassembled WGS sequence"/>
</dbReference>
<proteinExistence type="predicted"/>
<evidence type="ECO:0000256" key="1">
    <source>
        <dbReference type="SAM" id="SignalP"/>
    </source>
</evidence>
<dbReference type="OrthoDB" id="1048052at2"/>
<keyword evidence="1" id="KW-0732">Signal</keyword>
<dbReference type="STRING" id="626522.GCWU000325_00972"/>
<feature type="chain" id="PRO_5002997101" description="Secretion system C-terminal sorting domain-containing protein" evidence="1">
    <location>
        <begin position="20"/>
        <end position="309"/>
    </location>
</feature>
<comment type="caution">
    <text evidence="2">The sequence shown here is derived from an EMBL/GenBank/DDBJ whole genome shotgun (WGS) entry which is preliminary data.</text>
</comment>
<dbReference type="GeneID" id="84576029"/>
<evidence type="ECO:0000313" key="2">
    <source>
        <dbReference type="EMBL" id="EEX72093.1"/>
    </source>
</evidence>
<name>C9LFJ0_9BACT</name>
<dbReference type="eggNOG" id="ENOG5033PII">
    <property type="taxonomic scope" value="Bacteria"/>
</dbReference>
<protein>
    <recommendedName>
        <fullName evidence="4">Secretion system C-terminal sorting domain-containing protein</fullName>
    </recommendedName>
</protein>
<gene>
    <name evidence="2" type="ORF">GCWU000325_00972</name>
</gene>
<dbReference type="EMBL" id="ACIJ02000017">
    <property type="protein sequence ID" value="EEX72093.1"/>
    <property type="molecule type" value="Genomic_DNA"/>
</dbReference>
<reference evidence="2" key="1">
    <citation type="submission" date="2009-09" db="EMBL/GenBank/DDBJ databases">
        <authorList>
            <person name="Weinstock G."/>
            <person name="Sodergren E."/>
            <person name="Clifton S."/>
            <person name="Fulton L."/>
            <person name="Fulton B."/>
            <person name="Courtney L."/>
            <person name="Fronick C."/>
            <person name="Harrison M."/>
            <person name="Strong C."/>
            <person name="Farmer C."/>
            <person name="Delahaunty K."/>
            <person name="Markovic C."/>
            <person name="Hall O."/>
            <person name="Minx P."/>
            <person name="Tomlinson C."/>
            <person name="Mitreva M."/>
            <person name="Nelson J."/>
            <person name="Hou S."/>
            <person name="Wollam A."/>
            <person name="Pepin K.H."/>
            <person name="Johnson M."/>
            <person name="Bhonagiri V."/>
            <person name="Nash W.E."/>
            <person name="Warren W."/>
            <person name="Chinwalla A."/>
            <person name="Mardis E.R."/>
            <person name="Wilson R.K."/>
        </authorList>
    </citation>
    <scope>NUCLEOTIDE SEQUENCE [LARGE SCALE GENOMIC DNA]</scope>
    <source>
        <strain evidence="2">ATCC 51259</strain>
    </source>
</reference>
<organism evidence="2 3">
    <name type="scientific">Alloprevotella tannerae ATCC 51259</name>
    <dbReference type="NCBI Taxonomy" id="626522"/>
    <lineage>
        <taxon>Bacteria</taxon>
        <taxon>Pseudomonadati</taxon>
        <taxon>Bacteroidota</taxon>
        <taxon>Bacteroidia</taxon>
        <taxon>Bacteroidales</taxon>
        <taxon>Prevotellaceae</taxon>
        <taxon>Alloprevotella</taxon>
    </lineage>
</organism>
<dbReference type="RefSeq" id="WP_006254749.1">
    <property type="nucleotide sequence ID" value="NZ_GG700642.1"/>
</dbReference>